<accession>A0AAX0Q6Q1</accession>
<dbReference type="GO" id="GO:0005886">
    <property type="term" value="C:plasma membrane"/>
    <property type="evidence" value="ECO:0007669"/>
    <property type="project" value="UniProtKB-SubCell"/>
</dbReference>
<evidence type="ECO:0000256" key="2">
    <source>
        <dbReference type="ARBA" id="ARBA00022692"/>
    </source>
</evidence>
<proteinExistence type="inferred from homology"/>
<feature type="transmembrane region" description="Helical" evidence="5">
    <location>
        <begin position="104"/>
        <end position="126"/>
    </location>
</feature>
<feature type="transmembrane region" description="Helical" evidence="5">
    <location>
        <begin position="61"/>
        <end position="84"/>
    </location>
</feature>
<keyword evidence="2 5" id="KW-0812">Transmembrane</keyword>
<keyword evidence="8" id="KW-1185">Reference proteome</keyword>
<dbReference type="InterPro" id="IPR049783">
    <property type="entry name" value="ABC_perm_TupB-like"/>
</dbReference>
<feature type="transmembrane region" description="Helical" evidence="5">
    <location>
        <begin position="201"/>
        <end position="225"/>
    </location>
</feature>
<gene>
    <name evidence="7" type="ORF">ASJ83_00295</name>
</gene>
<dbReference type="AlphaFoldDB" id="A0AAX0Q6Q1"/>
<dbReference type="PANTHER" id="PTHR43632">
    <property type="entry name" value="PERMEASE COMPONENT OF TUNGSTATE ABC TRANSPORTER"/>
    <property type="match status" value="1"/>
</dbReference>
<protein>
    <submittedName>
        <fullName evidence="7">ABC transporter permease</fullName>
    </submittedName>
</protein>
<evidence type="ECO:0000259" key="6">
    <source>
        <dbReference type="PROSITE" id="PS50928"/>
    </source>
</evidence>
<comment type="similarity">
    <text evidence="5">Belongs to the binding-protein-dependent transport system permease family.</text>
</comment>
<reference evidence="7 8" key="1">
    <citation type="journal article" date="2017" name="BMC Genomics">
        <title>Genomic analysis of methanogenic archaea reveals a shift towards energy conservation.</title>
        <authorList>
            <person name="Gilmore S.P."/>
            <person name="Henske J.K."/>
            <person name="Sexton J.A."/>
            <person name="Solomon K.V."/>
            <person name="Seppala S."/>
            <person name="Yoo J.I."/>
            <person name="Huyett L.M."/>
            <person name="Pressman A."/>
            <person name="Cogan J.Z."/>
            <person name="Kivenson V."/>
            <person name="Peng X."/>
            <person name="Tan Y."/>
            <person name="Valentine D.L."/>
            <person name="O'Malley M.A."/>
        </authorList>
    </citation>
    <scope>NUCLEOTIDE SEQUENCE [LARGE SCALE GENOMIC DNA]</scope>
    <source>
        <strain evidence="7 8">XII</strain>
    </source>
</reference>
<dbReference type="Pfam" id="PF00528">
    <property type="entry name" value="BPD_transp_1"/>
    <property type="match status" value="1"/>
</dbReference>
<organism evidence="7 8">
    <name type="scientific">Methanocorpusculum parvum</name>
    <dbReference type="NCBI Taxonomy" id="2193"/>
    <lineage>
        <taxon>Archaea</taxon>
        <taxon>Methanobacteriati</taxon>
        <taxon>Methanobacteriota</taxon>
        <taxon>Stenosarchaea group</taxon>
        <taxon>Methanomicrobia</taxon>
        <taxon>Methanomicrobiales</taxon>
        <taxon>Methanocorpusculaceae</taxon>
        <taxon>Methanocorpusculum</taxon>
    </lineage>
</organism>
<dbReference type="InterPro" id="IPR000515">
    <property type="entry name" value="MetI-like"/>
</dbReference>
<evidence type="ECO:0000256" key="3">
    <source>
        <dbReference type="ARBA" id="ARBA00022989"/>
    </source>
</evidence>
<keyword evidence="5" id="KW-0813">Transport</keyword>
<dbReference type="Gene3D" id="1.10.3720.10">
    <property type="entry name" value="MetI-like"/>
    <property type="match status" value="1"/>
</dbReference>
<comment type="caution">
    <text evidence="7">The sequence shown here is derived from an EMBL/GenBank/DDBJ whole genome shotgun (WGS) entry which is preliminary data.</text>
</comment>
<dbReference type="CDD" id="cd06261">
    <property type="entry name" value="TM_PBP2"/>
    <property type="match status" value="1"/>
</dbReference>
<evidence type="ECO:0000256" key="1">
    <source>
        <dbReference type="ARBA" id="ARBA00004141"/>
    </source>
</evidence>
<feature type="transmembrane region" description="Helical" evidence="5">
    <location>
        <begin position="30"/>
        <end position="54"/>
    </location>
</feature>
<sequence>MGEISDGFIEAVTLIVTLNPEILEIAGRSLYVSVAATLVAALVAIPLGALIYYYDFRGKRAVINIVQTLYALPTVIVGLLVYLLVSYSGPLGSLNLLYTTNAMIIAQVILVSPLIIGFTVAGLTGLDKEMKYTTLALNARAYRALLTLVREAKFAILSAVVLAFGRAIAEVGAVMMVGGNIRHFTRTLTTAITLNTSMGDFAMSIALGIILLTIALIVNLGVNVLQHYNGRVKDE</sequence>
<evidence type="ECO:0000256" key="5">
    <source>
        <dbReference type="RuleBase" id="RU363032"/>
    </source>
</evidence>
<dbReference type="NCBIfam" id="NF038017">
    <property type="entry name" value="ABC_perm1"/>
    <property type="match status" value="1"/>
</dbReference>
<dbReference type="GO" id="GO:0055085">
    <property type="term" value="P:transmembrane transport"/>
    <property type="evidence" value="ECO:0007669"/>
    <property type="project" value="InterPro"/>
</dbReference>
<dbReference type="EMBL" id="LMVO01000043">
    <property type="protein sequence ID" value="PAV08803.1"/>
    <property type="molecule type" value="Genomic_DNA"/>
</dbReference>
<dbReference type="Proteomes" id="UP000243820">
    <property type="component" value="Unassembled WGS sequence"/>
</dbReference>
<keyword evidence="3 5" id="KW-1133">Transmembrane helix</keyword>
<evidence type="ECO:0000313" key="8">
    <source>
        <dbReference type="Proteomes" id="UP000243820"/>
    </source>
</evidence>
<feature type="transmembrane region" description="Helical" evidence="5">
    <location>
        <begin position="154"/>
        <end position="181"/>
    </location>
</feature>
<evidence type="ECO:0000256" key="4">
    <source>
        <dbReference type="ARBA" id="ARBA00023136"/>
    </source>
</evidence>
<comment type="subcellular location">
    <subcellularLocation>
        <location evidence="5">Cell membrane</location>
        <topology evidence="5">Multi-pass membrane protein</topology>
    </subcellularLocation>
    <subcellularLocation>
        <location evidence="1">Membrane</location>
        <topology evidence="1">Multi-pass membrane protein</topology>
    </subcellularLocation>
</comment>
<keyword evidence="4 5" id="KW-0472">Membrane</keyword>
<dbReference type="SUPFAM" id="SSF161098">
    <property type="entry name" value="MetI-like"/>
    <property type="match status" value="1"/>
</dbReference>
<dbReference type="InterPro" id="IPR035906">
    <property type="entry name" value="MetI-like_sf"/>
</dbReference>
<dbReference type="PROSITE" id="PS50928">
    <property type="entry name" value="ABC_TM1"/>
    <property type="match status" value="1"/>
</dbReference>
<feature type="domain" description="ABC transmembrane type-1" evidence="6">
    <location>
        <begin position="26"/>
        <end position="222"/>
    </location>
</feature>
<dbReference type="PANTHER" id="PTHR43632:SF1">
    <property type="entry name" value="PERMEASE COMPONENT OF TUNGSTATE ABC TRANSPORTER"/>
    <property type="match status" value="1"/>
</dbReference>
<dbReference type="RefSeq" id="WP_042698495.1">
    <property type="nucleotide sequence ID" value="NZ_LMVO01000043.1"/>
</dbReference>
<name>A0AAX0Q6Q1_9EURY</name>
<evidence type="ECO:0000313" key="7">
    <source>
        <dbReference type="EMBL" id="PAV08803.1"/>
    </source>
</evidence>